<dbReference type="Pfam" id="PF12937">
    <property type="entry name" value="F-box-like"/>
    <property type="match status" value="1"/>
</dbReference>
<evidence type="ECO:0000256" key="3">
    <source>
        <dbReference type="ARBA" id="ARBA00022737"/>
    </source>
</evidence>
<feature type="repeat" description="WD" evidence="4">
    <location>
        <begin position="392"/>
        <end position="431"/>
    </location>
</feature>
<feature type="repeat" description="WD" evidence="4">
    <location>
        <begin position="472"/>
        <end position="502"/>
    </location>
</feature>
<evidence type="ECO:0000256" key="4">
    <source>
        <dbReference type="PROSITE-ProRule" id="PRU00221"/>
    </source>
</evidence>
<dbReference type="SUPFAM" id="SSF81383">
    <property type="entry name" value="F-box domain"/>
    <property type="match status" value="1"/>
</dbReference>
<dbReference type="InterPro" id="IPR001680">
    <property type="entry name" value="WD40_rpt"/>
</dbReference>
<feature type="repeat" description="WD" evidence="4">
    <location>
        <begin position="352"/>
        <end position="391"/>
    </location>
</feature>
<feature type="domain" description="F-box" evidence="6">
    <location>
        <begin position="53"/>
        <end position="100"/>
    </location>
</feature>
<evidence type="ECO:0000256" key="2">
    <source>
        <dbReference type="ARBA" id="ARBA00022574"/>
    </source>
</evidence>
<evidence type="ECO:0000256" key="5">
    <source>
        <dbReference type="SAM" id="MobiDB-lite"/>
    </source>
</evidence>
<evidence type="ECO:0000259" key="6">
    <source>
        <dbReference type="PROSITE" id="PS50181"/>
    </source>
</evidence>
<keyword evidence="3" id="KW-0677">Repeat</keyword>
<feature type="region of interest" description="Disordered" evidence="5">
    <location>
        <begin position="157"/>
        <end position="179"/>
    </location>
</feature>
<feature type="region of interest" description="Disordered" evidence="5">
    <location>
        <begin position="511"/>
        <end position="572"/>
    </location>
</feature>
<dbReference type="EMBL" id="JADGIZ020000166">
    <property type="protein sequence ID" value="KAL2911112.1"/>
    <property type="molecule type" value="Genomic_DNA"/>
</dbReference>
<evidence type="ECO:0000313" key="8">
    <source>
        <dbReference type="Proteomes" id="UP001527925"/>
    </source>
</evidence>
<comment type="caution">
    <text evidence="7">The sequence shown here is derived from an EMBL/GenBank/DDBJ whole genome shotgun (WGS) entry which is preliminary data.</text>
</comment>
<reference evidence="7 8" key="1">
    <citation type="submission" date="2023-09" db="EMBL/GenBank/DDBJ databases">
        <title>Pangenome analysis of Batrachochytrium dendrobatidis and related Chytrids.</title>
        <authorList>
            <person name="Yacoub M.N."/>
            <person name="Stajich J.E."/>
            <person name="James T.Y."/>
        </authorList>
    </citation>
    <scope>NUCLEOTIDE SEQUENCE [LARGE SCALE GENOMIC DNA]</scope>
    <source>
        <strain evidence="7 8">JEL0888</strain>
    </source>
</reference>
<dbReference type="PROSITE" id="PS00678">
    <property type="entry name" value="WD_REPEATS_1"/>
    <property type="match status" value="2"/>
</dbReference>
<gene>
    <name evidence="7" type="ORF">HK105_209431</name>
</gene>
<protein>
    <recommendedName>
        <fullName evidence="6">F-box domain-containing protein</fullName>
    </recommendedName>
</protein>
<dbReference type="PROSITE" id="PS50294">
    <property type="entry name" value="WD_REPEATS_REGION"/>
    <property type="match status" value="4"/>
</dbReference>
<dbReference type="PANTHER" id="PTHR19849">
    <property type="entry name" value="PHOSPHOLIPASE A-2-ACTIVATING PROTEIN"/>
    <property type="match status" value="1"/>
</dbReference>
<dbReference type="InterPro" id="IPR015943">
    <property type="entry name" value="WD40/YVTN_repeat-like_dom_sf"/>
</dbReference>
<sequence>MPQHHAQQRIGPSTSMVPNAGHALYCRPGSAPAASDAIAACSTEIHAPVAISLDPFDDLADELLLHVLGFITDTRTLAHCSLVCRRWNRIMRDNLLWRYICSRNRFAPIFIPMHLPEAVAASSGLGSLVRAMRFSSAASAPSPNTLRRRALAQRRNHWSQSQGLGASQHHRPSSASLALVHARRRQASSSASNPTTEPTGELADSHLAKIPRSISLAPWKKVYRDNYLIWLNWMRGRCTIHRVRQDRANGNLCVQFDDSRAVSWDIATGQCRLQLSGHQGVVSAVKFNKNIVVTGGSDSAILVWDLDLATCVRTLRGHSGEVACLQHTETTIVSGSEDQTIRIQDGLCTGVLRGHTGAVCCLQFNDGLIVSGSTDTTLRVWSLPSGRCLRVLRGHTSHVFCLQFDDTYICSGGDDTTIKVWSVHSGKLLRTLHGHHLGVVCLQFDDIKLVSGSADKTIKIWNIKTGHNLYTLKQHTGSIWNLCFTKTQLISSSLDETMLIWNFAVQKRRGRKRASQRDPADASSGTRSGGAVGQPSAGYEVDSEHSLSVDGDSDLSDFGEETDNEMDALGQD</sequence>
<dbReference type="PRINTS" id="PR00320">
    <property type="entry name" value="GPROTEINBRPT"/>
</dbReference>
<feature type="region of interest" description="Disordered" evidence="5">
    <location>
        <begin position="185"/>
        <end position="204"/>
    </location>
</feature>
<dbReference type="Pfam" id="PF00400">
    <property type="entry name" value="WD40"/>
    <property type="match status" value="6"/>
</dbReference>
<dbReference type="Proteomes" id="UP001527925">
    <property type="component" value="Unassembled WGS sequence"/>
</dbReference>
<dbReference type="PROSITE" id="PS50181">
    <property type="entry name" value="FBOX"/>
    <property type="match status" value="1"/>
</dbReference>
<dbReference type="Gene3D" id="2.130.10.10">
    <property type="entry name" value="YVTN repeat-like/Quinoprotein amine dehydrogenase"/>
    <property type="match status" value="2"/>
</dbReference>
<feature type="repeat" description="WD" evidence="4">
    <location>
        <begin position="275"/>
        <end position="314"/>
    </location>
</feature>
<accession>A0ABR4MV13</accession>
<dbReference type="PROSITE" id="PS50082">
    <property type="entry name" value="WD_REPEATS_2"/>
    <property type="match status" value="5"/>
</dbReference>
<dbReference type="Gene3D" id="1.20.1280.50">
    <property type="match status" value="1"/>
</dbReference>
<dbReference type="SUPFAM" id="SSF50978">
    <property type="entry name" value="WD40 repeat-like"/>
    <property type="match status" value="1"/>
</dbReference>
<keyword evidence="1" id="KW-0963">Cytoplasm</keyword>
<keyword evidence="2 4" id="KW-0853">WD repeat</keyword>
<evidence type="ECO:0000256" key="1">
    <source>
        <dbReference type="ARBA" id="ARBA00022490"/>
    </source>
</evidence>
<feature type="compositionally biased region" description="Acidic residues" evidence="5">
    <location>
        <begin position="551"/>
        <end position="566"/>
    </location>
</feature>
<evidence type="ECO:0000313" key="7">
    <source>
        <dbReference type="EMBL" id="KAL2911112.1"/>
    </source>
</evidence>
<dbReference type="InterPro" id="IPR019775">
    <property type="entry name" value="WD40_repeat_CS"/>
</dbReference>
<dbReference type="SMART" id="SM00320">
    <property type="entry name" value="WD40"/>
    <property type="match status" value="6"/>
</dbReference>
<feature type="repeat" description="WD" evidence="4">
    <location>
        <begin position="432"/>
        <end position="471"/>
    </location>
</feature>
<dbReference type="PANTHER" id="PTHR19849:SF0">
    <property type="entry name" value="PHOSPHOLIPASE A-2-ACTIVATING PROTEIN"/>
    <property type="match status" value="1"/>
</dbReference>
<dbReference type="CDD" id="cd00200">
    <property type="entry name" value="WD40"/>
    <property type="match status" value="1"/>
</dbReference>
<organism evidence="7 8">
    <name type="scientific">Polyrhizophydium stewartii</name>
    <dbReference type="NCBI Taxonomy" id="2732419"/>
    <lineage>
        <taxon>Eukaryota</taxon>
        <taxon>Fungi</taxon>
        <taxon>Fungi incertae sedis</taxon>
        <taxon>Chytridiomycota</taxon>
        <taxon>Chytridiomycota incertae sedis</taxon>
        <taxon>Chytridiomycetes</taxon>
        <taxon>Rhizophydiales</taxon>
        <taxon>Rhizophydiales incertae sedis</taxon>
        <taxon>Polyrhizophydium</taxon>
    </lineage>
</organism>
<dbReference type="InterPro" id="IPR001810">
    <property type="entry name" value="F-box_dom"/>
</dbReference>
<dbReference type="InterPro" id="IPR036047">
    <property type="entry name" value="F-box-like_dom_sf"/>
</dbReference>
<dbReference type="InterPro" id="IPR036322">
    <property type="entry name" value="WD40_repeat_dom_sf"/>
</dbReference>
<dbReference type="InterPro" id="IPR020472">
    <property type="entry name" value="WD40_PAC1"/>
</dbReference>
<keyword evidence="8" id="KW-1185">Reference proteome</keyword>
<proteinExistence type="predicted"/>
<name>A0ABR4MV13_9FUNG</name>